<sequence>MIHCAKSDRGRVRPNNEDAFYIPENMNELLLFIVADGMGGHNAGEVASRLAVEEISSFIKSKYYAKSFQEDVVLLIKEAFKAANEKIYTMSLQSEQLAGMGTTATLALFNQGRVYIGHVGDSRAYMLRGDHLRQLTKDHSLVWQLMEEGRLTAQEIKCHPMRNIITRALGVDEKVDVDVYDYEYKSGDIFLLCSDGLTNMLDDEKIREIILNADSIEAAAERLVQAANNLGGHDNITVELILVD</sequence>
<dbReference type="OrthoDB" id="9801841at2"/>
<dbReference type="Proteomes" id="UP000184375">
    <property type="component" value="Unassembled WGS sequence"/>
</dbReference>
<dbReference type="PROSITE" id="PS51746">
    <property type="entry name" value="PPM_2"/>
    <property type="match status" value="1"/>
</dbReference>
<protein>
    <submittedName>
        <fullName evidence="2">Protein phosphatase</fullName>
    </submittedName>
</protein>
<evidence type="ECO:0000313" key="3">
    <source>
        <dbReference type="Proteomes" id="UP000184375"/>
    </source>
</evidence>
<dbReference type="SMART" id="SM00332">
    <property type="entry name" value="PP2Cc"/>
    <property type="match status" value="1"/>
</dbReference>
<reference evidence="3" key="1">
    <citation type="submission" date="2016-11" db="EMBL/GenBank/DDBJ databases">
        <authorList>
            <person name="Varghese N."/>
            <person name="Submissions S."/>
        </authorList>
    </citation>
    <scope>NUCLEOTIDE SEQUENCE [LARGE SCALE GENOMIC DNA]</scope>
    <source>
        <strain evidence="3">DSM 18802</strain>
    </source>
</reference>
<dbReference type="STRING" id="447595.SAMN05660826_00184"/>
<evidence type="ECO:0000313" key="2">
    <source>
        <dbReference type="EMBL" id="SHM08551.1"/>
    </source>
</evidence>
<dbReference type="SUPFAM" id="SSF81606">
    <property type="entry name" value="PP2C-like"/>
    <property type="match status" value="1"/>
</dbReference>
<dbReference type="Gene3D" id="3.60.40.10">
    <property type="entry name" value="PPM-type phosphatase domain"/>
    <property type="match status" value="1"/>
</dbReference>
<dbReference type="EMBL" id="FRCR01000001">
    <property type="protein sequence ID" value="SHM08551.1"/>
    <property type="molecule type" value="Genomic_DNA"/>
</dbReference>
<dbReference type="NCBIfam" id="NF033484">
    <property type="entry name" value="Stp1_PP2C_phos"/>
    <property type="match status" value="1"/>
</dbReference>
<dbReference type="PANTHER" id="PTHR13832:SF860">
    <property type="entry name" value="PROTEIN PHOSPHATASE PHPP"/>
    <property type="match status" value="1"/>
</dbReference>
<gene>
    <name evidence="2" type="ORF">SAMN05660826_00184</name>
</gene>
<dbReference type="InterPro" id="IPR001932">
    <property type="entry name" value="PPM-type_phosphatase-like_dom"/>
</dbReference>
<keyword evidence="3" id="KW-1185">Reference proteome</keyword>
<dbReference type="Pfam" id="PF13672">
    <property type="entry name" value="PP2C_2"/>
    <property type="match status" value="1"/>
</dbReference>
<dbReference type="RefSeq" id="WP_073253283.1">
    <property type="nucleotide sequence ID" value="NZ_FRCR01000001.1"/>
</dbReference>
<dbReference type="InterPro" id="IPR015655">
    <property type="entry name" value="PP2C"/>
</dbReference>
<name>A0A1M7FWY6_9FIRM</name>
<dbReference type="PANTHER" id="PTHR13832">
    <property type="entry name" value="PROTEIN PHOSPHATASE 2C"/>
    <property type="match status" value="1"/>
</dbReference>
<dbReference type="GO" id="GO:0004722">
    <property type="term" value="F:protein serine/threonine phosphatase activity"/>
    <property type="evidence" value="ECO:0007669"/>
    <property type="project" value="InterPro"/>
</dbReference>
<dbReference type="SMART" id="SM00331">
    <property type="entry name" value="PP2C_SIG"/>
    <property type="match status" value="1"/>
</dbReference>
<dbReference type="InterPro" id="IPR036457">
    <property type="entry name" value="PPM-type-like_dom_sf"/>
</dbReference>
<dbReference type="CDD" id="cd00143">
    <property type="entry name" value="PP2Cc"/>
    <property type="match status" value="1"/>
</dbReference>
<organism evidence="2 3">
    <name type="scientific">Caldanaerovirga acetigignens</name>
    <dbReference type="NCBI Taxonomy" id="447595"/>
    <lineage>
        <taxon>Bacteria</taxon>
        <taxon>Bacillati</taxon>
        <taxon>Bacillota</taxon>
        <taxon>Clostridia</taxon>
        <taxon>Thermosediminibacterales</taxon>
        <taxon>Thermosediminibacteraceae</taxon>
        <taxon>Caldanaerovirga</taxon>
    </lineage>
</organism>
<feature type="domain" description="PPM-type phosphatase" evidence="1">
    <location>
        <begin position="2"/>
        <end position="243"/>
    </location>
</feature>
<dbReference type="AlphaFoldDB" id="A0A1M7FWY6"/>
<evidence type="ECO:0000259" key="1">
    <source>
        <dbReference type="PROSITE" id="PS51746"/>
    </source>
</evidence>
<accession>A0A1M7FWY6</accession>
<proteinExistence type="predicted"/>